<gene>
    <name evidence="1" type="ORF">H1V43_08700</name>
</gene>
<accession>A0A7W2HF30</accession>
<protein>
    <recommendedName>
        <fullName evidence="3">Integral membrane protein</fullName>
    </recommendedName>
</protein>
<proteinExistence type="predicted"/>
<dbReference type="RefSeq" id="WP_181863442.1">
    <property type="nucleotide sequence ID" value="NZ_JACEQY010000006.1"/>
</dbReference>
<evidence type="ECO:0000313" key="1">
    <source>
        <dbReference type="EMBL" id="MBA4861465.1"/>
    </source>
</evidence>
<evidence type="ECO:0000313" key="2">
    <source>
        <dbReference type="Proteomes" id="UP000586976"/>
    </source>
</evidence>
<comment type="caution">
    <text evidence="1">The sequence shown here is derived from an EMBL/GenBank/DDBJ whole genome shotgun (WGS) entry which is preliminary data.</text>
</comment>
<reference evidence="1 2" key="1">
    <citation type="submission" date="2020-07" db="EMBL/GenBank/DDBJ databases">
        <title>Streptomyces isolated from Indian soil.</title>
        <authorList>
            <person name="Mandal S."/>
            <person name="Maiti P.K."/>
        </authorList>
    </citation>
    <scope>NUCLEOTIDE SEQUENCE [LARGE SCALE GENOMIC DNA]</scope>
    <source>
        <strain evidence="1 2">PSKA54</strain>
    </source>
</reference>
<name>A0A7W2HF30_9ACTN</name>
<organism evidence="1 2">
    <name type="scientific">Streptomyces himalayensis subsp. aureolus</name>
    <dbReference type="NCBI Taxonomy" id="2758039"/>
    <lineage>
        <taxon>Bacteria</taxon>
        <taxon>Bacillati</taxon>
        <taxon>Actinomycetota</taxon>
        <taxon>Actinomycetes</taxon>
        <taxon>Kitasatosporales</taxon>
        <taxon>Streptomycetaceae</taxon>
        <taxon>Streptomyces</taxon>
        <taxon>Streptomyces himalayensis</taxon>
    </lineage>
</organism>
<sequence>MSIAERQISALLRQVASHDVVELIHPFADWKTFGALVHIAECYGFRYAEVRHVGRQKEIRIFLVRDTSPAAQQRAAATAAAYPQAGGGGPVPGMHPGTLVPLPEAQADVDLVTTLIRYDAAGSAVNRKQLMTMAWGSAGLFLLLALLTGKFAVLLPLAVLTPVFLLGSLRIGTARREKLGQRLAAAGCTPVRDEYGRDRFVRPGTAGQQTGHTA</sequence>
<evidence type="ECO:0008006" key="3">
    <source>
        <dbReference type="Google" id="ProtNLM"/>
    </source>
</evidence>
<dbReference type="AlphaFoldDB" id="A0A7W2HF30"/>
<dbReference type="EMBL" id="JACEQY010000006">
    <property type="protein sequence ID" value="MBA4861465.1"/>
    <property type="molecule type" value="Genomic_DNA"/>
</dbReference>
<keyword evidence="2" id="KW-1185">Reference proteome</keyword>
<dbReference type="Proteomes" id="UP000586976">
    <property type="component" value="Unassembled WGS sequence"/>
</dbReference>